<dbReference type="Proteomes" id="UP000321513">
    <property type="component" value="Unassembled WGS sequence"/>
</dbReference>
<dbReference type="InterPro" id="IPR010287">
    <property type="entry name" value="DUF892_YciF-like"/>
</dbReference>
<evidence type="ECO:0000313" key="2">
    <source>
        <dbReference type="EMBL" id="GEO10166.1"/>
    </source>
</evidence>
<evidence type="ECO:0000313" key="3">
    <source>
        <dbReference type="Proteomes" id="UP000321513"/>
    </source>
</evidence>
<organism evidence="2 3">
    <name type="scientific">Segetibacter aerophilus</name>
    <dbReference type="NCBI Taxonomy" id="670293"/>
    <lineage>
        <taxon>Bacteria</taxon>
        <taxon>Pseudomonadati</taxon>
        <taxon>Bacteroidota</taxon>
        <taxon>Chitinophagia</taxon>
        <taxon>Chitinophagales</taxon>
        <taxon>Chitinophagaceae</taxon>
        <taxon>Segetibacter</taxon>
    </lineage>
</organism>
<reference evidence="2 3" key="1">
    <citation type="submission" date="2019-07" db="EMBL/GenBank/DDBJ databases">
        <title>Whole genome shotgun sequence of Segetibacter aerophilus NBRC 106135.</title>
        <authorList>
            <person name="Hosoyama A."/>
            <person name="Uohara A."/>
            <person name="Ohji S."/>
            <person name="Ichikawa N."/>
        </authorList>
    </citation>
    <scope>NUCLEOTIDE SEQUENCE [LARGE SCALE GENOMIC DNA]</scope>
    <source>
        <strain evidence="2 3">NBRC 106135</strain>
    </source>
</reference>
<gene>
    <name evidence="2" type="ORF">SAE01_26620</name>
</gene>
<dbReference type="Gene3D" id="1.20.1260.10">
    <property type="match status" value="1"/>
</dbReference>
<dbReference type="PANTHER" id="PTHR30565:SF9">
    <property type="entry name" value="PROTEIN YCIF"/>
    <property type="match status" value="1"/>
</dbReference>
<sequence>METLNNLVDLLSYNLHCLRATEQQVSDAIPLVIEQANHSSLKNALQHHAGLTTAQVERLNKIPTLIKEKIPGFAIPEMSDTGQAYLSQGVAGLIAEMRQLLTLDLAQEIKDAAIIASVQKIEHYEISAYGTAVAYANQLNLPTVAKLLNETLQEEYDADDLLTALATAAINKDGLPPELATDKTTPETDETGAMKDDSDDDQPKISISERTINSPGGRAGTSHRRYGSGESRGH</sequence>
<keyword evidence="3" id="KW-1185">Reference proteome</keyword>
<comment type="caution">
    <text evidence="2">The sequence shown here is derived from an EMBL/GenBank/DDBJ whole genome shotgun (WGS) entry which is preliminary data.</text>
</comment>
<proteinExistence type="predicted"/>
<feature type="compositionally biased region" description="Basic and acidic residues" evidence="1">
    <location>
        <begin position="180"/>
        <end position="196"/>
    </location>
</feature>
<dbReference type="RefSeq" id="WP_147204274.1">
    <property type="nucleotide sequence ID" value="NZ_BJYT01000009.1"/>
</dbReference>
<dbReference type="InterPro" id="IPR012347">
    <property type="entry name" value="Ferritin-like"/>
</dbReference>
<dbReference type="EMBL" id="BJYT01000009">
    <property type="protein sequence ID" value="GEO10166.1"/>
    <property type="molecule type" value="Genomic_DNA"/>
</dbReference>
<dbReference type="PANTHER" id="PTHR30565">
    <property type="entry name" value="PROTEIN YCIF"/>
    <property type="match status" value="1"/>
</dbReference>
<dbReference type="SUPFAM" id="SSF47240">
    <property type="entry name" value="Ferritin-like"/>
    <property type="match status" value="1"/>
</dbReference>
<dbReference type="InterPro" id="IPR047114">
    <property type="entry name" value="YciF"/>
</dbReference>
<dbReference type="Pfam" id="PF05974">
    <property type="entry name" value="DUF892"/>
    <property type="match status" value="1"/>
</dbReference>
<name>A0A512BDX8_9BACT</name>
<accession>A0A512BDX8</accession>
<evidence type="ECO:0000256" key="1">
    <source>
        <dbReference type="SAM" id="MobiDB-lite"/>
    </source>
</evidence>
<dbReference type="OrthoDB" id="668490at2"/>
<protein>
    <submittedName>
        <fullName evidence="2">Uncharacterized protein</fullName>
    </submittedName>
</protein>
<dbReference type="AlphaFoldDB" id="A0A512BDX8"/>
<feature type="region of interest" description="Disordered" evidence="1">
    <location>
        <begin position="173"/>
        <end position="234"/>
    </location>
</feature>
<dbReference type="InterPro" id="IPR009078">
    <property type="entry name" value="Ferritin-like_SF"/>
</dbReference>